<accession>A0AAD5XCZ9</accession>
<dbReference type="InterPro" id="IPR009057">
    <property type="entry name" value="Homeodomain-like_sf"/>
</dbReference>
<dbReference type="EMBL" id="JADGJH010000951">
    <property type="protein sequence ID" value="KAJ3120603.1"/>
    <property type="molecule type" value="Genomic_DNA"/>
</dbReference>
<protein>
    <submittedName>
        <fullName evidence="1">Myblike DNAbinding domain-containing protein</fullName>
    </submittedName>
</protein>
<organism evidence="1 2">
    <name type="scientific">Physocladia obscura</name>
    <dbReference type="NCBI Taxonomy" id="109957"/>
    <lineage>
        <taxon>Eukaryota</taxon>
        <taxon>Fungi</taxon>
        <taxon>Fungi incertae sedis</taxon>
        <taxon>Chytridiomycota</taxon>
        <taxon>Chytridiomycota incertae sedis</taxon>
        <taxon>Chytridiomycetes</taxon>
        <taxon>Chytridiales</taxon>
        <taxon>Chytriomycetaceae</taxon>
        <taxon>Physocladia</taxon>
    </lineage>
</organism>
<name>A0AAD5XCZ9_9FUNG</name>
<proteinExistence type="predicted"/>
<dbReference type="Proteomes" id="UP001211907">
    <property type="component" value="Unassembled WGS sequence"/>
</dbReference>
<evidence type="ECO:0000313" key="2">
    <source>
        <dbReference type="Proteomes" id="UP001211907"/>
    </source>
</evidence>
<dbReference type="SUPFAM" id="SSF46689">
    <property type="entry name" value="Homeodomain-like"/>
    <property type="match status" value="1"/>
</dbReference>
<comment type="caution">
    <text evidence="1">The sequence shown here is derived from an EMBL/GenBank/DDBJ whole genome shotgun (WGS) entry which is preliminary data.</text>
</comment>
<evidence type="ECO:0000313" key="1">
    <source>
        <dbReference type="EMBL" id="KAJ3120603.1"/>
    </source>
</evidence>
<dbReference type="AlphaFoldDB" id="A0AAD5XCZ9"/>
<keyword evidence="2" id="KW-1185">Reference proteome</keyword>
<sequence length="777" mass="88928">MRLHLWQIGQNKAQQRAYAKHVFINHGSGGAPRPRDLPARNSDEESSLFSVFRRTRYSHDEDKLLLSTFERILTEQRESELIRLNAQILDDETKPAKKRYLQTRVEEITQFSFSSSPPTSASAGNDCSHYSYSFPPSKFLGNLRFLRGTISGTRNASFMHRSNRSVLKRLKFLLGEPKQPVNSLPTSPPVWTPDLTQTLLNGVEDLGFKWQMIRDSDIRFKNISRNKMFYHYWQTVCNSPAGSERKKWTKELDDLLYQKISPLWVSSARPWAALAVMPEFKGFSPHDISNRWARIVDPVTKVRGSRYECQGIGWGLNEDAALLDAVKKFGQSRISFAKILSLCPMLAKFSVTNLRLRLVRLQRDYPPWTPDEDSHILDFVELHQNEDISISGTSAKIPWKKLEQEMAEVKMNDENFSEFPRRLSKAIRNRYLLLNRTFNNEKTVKYGKFTADELESITAEIKKAYGVDISSPHNDSTEIYKLLSKVSAKLYQTACPQRDSRSTQNAAYHILEKVVLDAHGKKFRRLTTFDKERIVEYLDNLQSGVVPNWNSFAAELCHPKNRICSYVLKGTANHHWNRTADNKLMEAVSDVLKQTLIVRTGDGKYHMKLRPYDIKITEQRIQELQIVSESTGLQALEMEANMMSVDLDSSVPLKETKTAIEFLESENSAINVHITSEFAKAGMFLGEFDHQKDFSSSPGGVSSKRSSALAKFYNEFSKQIPWEYISFNLGKLLEGIVFFESRYNSEPVAVSSFLEIGEKQKTGNGFTMQKAVGHVDE</sequence>
<reference evidence="1" key="1">
    <citation type="submission" date="2020-05" db="EMBL/GenBank/DDBJ databases">
        <title>Phylogenomic resolution of chytrid fungi.</title>
        <authorList>
            <person name="Stajich J.E."/>
            <person name="Amses K."/>
            <person name="Simmons R."/>
            <person name="Seto K."/>
            <person name="Myers J."/>
            <person name="Bonds A."/>
            <person name="Quandt C.A."/>
            <person name="Barry K."/>
            <person name="Liu P."/>
            <person name="Grigoriev I."/>
            <person name="Longcore J.E."/>
            <person name="James T.Y."/>
        </authorList>
    </citation>
    <scope>NUCLEOTIDE SEQUENCE</scope>
    <source>
        <strain evidence="1">JEL0513</strain>
    </source>
</reference>
<gene>
    <name evidence="1" type="primary">SNAPC4</name>
    <name evidence="1" type="ORF">HK100_012727</name>
</gene>